<feature type="region of interest" description="Disordered" evidence="2">
    <location>
        <begin position="55"/>
        <end position="88"/>
    </location>
</feature>
<reference evidence="3 4" key="1">
    <citation type="journal article" date="2019" name="Nat. Ecol. Evol.">
        <title>Megaphylogeny resolves global patterns of mushroom evolution.</title>
        <authorList>
            <person name="Varga T."/>
            <person name="Krizsan K."/>
            <person name="Foldi C."/>
            <person name="Dima B."/>
            <person name="Sanchez-Garcia M."/>
            <person name="Sanchez-Ramirez S."/>
            <person name="Szollosi G.J."/>
            <person name="Szarkandi J.G."/>
            <person name="Papp V."/>
            <person name="Albert L."/>
            <person name="Andreopoulos W."/>
            <person name="Angelini C."/>
            <person name="Antonin V."/>
            <person name="Barry K.W."/>
            <person name="Bougher N.L."/>
            <person name="Buchanan P."/>
            <person name="Buyck B."/>
            <person name="Bense V."/>
            <person name="Catcheside P."/>
            <person name="Chovatia M."/>
            <person name="Cooper J."/>
            <person name="Damon W."/>
            <person name="Desjardin D."/>
            <person name="Finy P."/>
            <person name="Geml J."/>
            <person name="Haridas S."/>
            <person name="Hughes K."/>
            <person name="Justo A."/>
            <person name="Karasinski D."/>
            <person name="Kautmanova I."/>
            <person name="Kiss B."/>
            <person name="Kocsube S."/>
            <person name="Kotiranta H."/>
            <person name="LaButti K.M."/>
            <person name="Lechner B.E."/>
            <person name="Liimatainen K."/>
            <person name="Lipzen A."/>
            <person name="Lukacs Z."/>
            <person name="Mihaltcheva S."/>
            <person name="Morgado L.N."/>
            <person name="Niskanen T."/>
            <person name="Noordeloos M.E."/>
            <person name="Ohm R.A."/>
            <person name="Ortiz-Santana B."/>
            <person name="Ovrebo C."/>
            <person name="Racz N."/>
            <person name="Riley R."/>
            <person name="Savchenko A."/>
            <person name="Shiryaev A."/>
            <person name="Soop K."/>
            <person name="Spirin V."/>
            <person name="Szebenyi C."/>
            <person name="Tomsovsky M."/>
            <person name="Tulloss R.E."/>
            <person name="Uehling J."/>
            <person name="Grigoriev I.V."/>
            <person name="Vagvolgyi C."/>
            <person name="Papp T."/>
            <person name="Martin F.M."/>
            <person name="Miettinen O."/>
            <person name="Hibbett D.S."/>
            <person name="Nagy L.G."/>
        </authorList>
    </citation>
    <scope>NUCLEOTIDE SEQUENCE [LARGE SCALE GENOMIC DNA]</scope>
    <source>
        <strain evidence="3 4">FP101781</strain>
    </source>
</reference>
<dbReference type="OrthoDB" id="3227715at2759"/>
<gene>
    <name evidence="3" type="ORF">FA13DRAFT_1808416</name>
</gene>
<feature type="region of interest" description="Disordered" evidence="2">
    <location>
        <begin position="126"/>
        <end position="188"/>
    </location>
</feature>
<dbReference type="EMBL" id="QPFP01000001">
    <property type="protein sequence ID" value="TEB40156.1"/>
    <property type="molecule type" value="Genomic_DNA"/>
</dbReference>
<evidence type="ECO:0000313" key="3">
    <source>
        <dbReference type="EMBL" id="TEB40156.1"/>
    </source>
</evidence>
<comment type="caution">
    <text evidence="3">The sequence shown here is derived from an EMBL/GenBank/DDBJ whole genome shotgun (WGS) entry which is preliminary data.</text>
</comment>
<feature type="compositionally biased region" description="Basic and acidic residues" evidence="2">
    <location>
        <begin position="55"/>
        <end position="85"/>
    </location>
</feature>
<evidence type="ECO:0000313" key="4">
    <source>
        <dbReference type="Proteomes" id="UP000298030"/>
    </source>
</evidence>
<keyword evidence="1" id="KW-0175">Coiled coil</keyword>
<feature type="coiled-coil region" evidence="1">
    <location>
        <begin position="88"/>
        <end position="115"/>
    </location>
</feature>
<sequence length="188" mass="20667">MPAGHHPHGTTAYAPPVTVRAPSPASSIGTLYDEDATSDNEAHMTESDFKRFCDDKIGLNKPRPEEERALREPLIKDPARGRGGEQEQALYERIVANLRAEIKRLEEEEIFEQEQAPTTDIDKIMRSMMGPGFSLTPPGQPSTSSTGTQPTQPAVTLGPWNNHGKPVSLKSGPFPSNRPRPNDCLRKS</sequence>
<name>A0A4Y7U148_COPMI</name>
<feature type="compositionally biased region" description="Low complexity" evidence="2">
    <location>
        <begin position="141"/>
        <end position="153"/>
    </location>
</feature>
<dbReference type="Proteomes" id="UP000298030">
    <property type="component" value="Unassembled WGS sequence"/>
</dbReference>
<evidence type="ECO:0000256" key="1">
    <source>
        <dbReference type="SAM" id="Coils"/>
    </source>
</evidence>
<evidence type="ECO:0000256" key="2">
    <source>
        <dbReference type="SAM" id="MobiDB-lite"/>
    </source>
</evidence>
<organism evidence="3 4">
    <name type="scientific">Coprinellus micaceus</name>
    <name type="common">Glistening ink-cap mushroom</name>
    <name type="synonym">Coprinus micaceus</name>
    <dbReference type="NCBI Taxonomy" id="71717"/>
    <lineage>
        <taxon>Eukaryota</taxon>
        <taxon>Fungi</taxon>
        <taxon>Dikarya</taxon>
        <taxon>Basidiomycota</taxon>
        <taxon>Agaricomycotina</taxon>
        <taxon>Agaricomycetes</taxon>
        <taxon>Agaricomycetidae</taxon>
        <taxon>Agaricales</taxon>
        <taxon>Agaricineae</taxon>
        <taxon>Psathyrellaceae</taxon>
        <taxon>Coprinellus</taxon>
    </lineage>
</organism>
<dbReference type="STRING" id="71717.A0A4Y7U148"/>
<accession>A0A4Y7U148</accession>
<dbReference type="AlphaFoldDB" id="A0A4Y7U148"/>
<keyword evidence="4" id="KW-1185">Reference proteome</keyword>
<protein>
    <submittedName>
        <fullName evidence="3">Uncharacterized protein</fullName>
    </submittedName>
</protein>
<proteinExistence type="predicted"/>
<feature type="region of interest" description="Disordered" evidence="2">
    <location>
        <begin position="1"/>
        <end position="27"/>
    </location>
</feature>